<dbReference type="Proteomes" id="UP000003635">
    <property type="component" value="Unassembled WGS sequence"/>
</dbReference>
<dbReference type="InterPro" id="IPR018964">
    <property type="entry name" value="Phage_phiJL001_Gp84_C"/>
</dbReference>
<evidence type="ECO:0000313" key="3">
    <source>
        <dbReference type="Proteomes" id="UP000003635"/>
    </source>
</evidence>
<keyword evidence="3" id="KW-1185">Reference proteome</keyword>
<dbReference type="EMBL" id="AAOT01000018">
    <property type="protein sequence ID" value="EAR51074.1"/>
    <property type="molecule type" value="Genomic_DNA"/>
</dbReference>
<dbReference type="HOGENOM" id="CLU_080134_0_0_5"/>
<evidence type="ECO:0000313" key="2">
    <source>
        <dbReference type="EMBL" id="EAR51074.1"/>
    </source>
</evidence>
<dbReference type="Pfam" id="PF09931">
    <property type="entry name" value="Phage_phiJL001_Gp84_N"/>
    <property type="match status" value="1"/>
</dbReference>
<gene>
    <name evidence="2" type="ORF">OG2516_04229</name>
</gene>
<comment type="caution">
    <text evidence="2">The sequence shown here is derived from an EMBL/GenBank/DDBJ whole genome shotgun (WGS) entry which is preliminary data.</text>
</comment>
<dbReference type="InterPro" id="IPR011928">
    <property type="entry name" value="Phage_phiJL001_Gp84"/>
</dbReference>
<dbReference type="STRING" id="314256.OG2516_04229"/>
<feature type="domain" description="Bacteriophage phiJL001 Gp84 C-terminal" evidence="1">
    <location>
        <begin position="192"/>
        <end position="274"/>
    </location>
</feature>
<dbReference type="RefSeq" id="WP_007254374.1">
    <property type="nucleotide sequence ID" value="NZ_CH724107.1"/>
</dbReference>
<protein>
    <recommendedName>
        <fullName evidence="1">Bacteriophage phiJL001 Gp84 C-terminal domain-containing protein</fullName>
    </recommendedName>
</protein>
<dbReference type="Pfam" id="PF09356">
    <property type="entry name" value="Phage_BR0599"/>
    <property type="match status" value="1"/>
</dbReference>
<reference evidence="2 3" key="1">
    <citation type="journal article" date="2010" name="J. Bacteriol.">
        <title>Genome sequences of Oceanicola granulosus HTCC2516(T) and Oceanicola batsensis HTCC2597(TDelta).</title>
        <authorList>
            <person name="Thrash J.C."/>
            <person name="Cho J.C."/>
            <person name="Vergin K.L."/>
            <person name="Giovannoni S.J."/>
        </authorList>
    </citation>
    <scope>NUCLEOTIDE SEQUENCE [LARGE SCALE GENOMIC DNA]</scope>
    <source>
        <strain evidence="3">ATCC BAA-861 / DSM 15982 / KCTC 12143 / HTCC2516</strain>
    </source>
</reference>
<accession>Q2CEC3</accession>
<dbReference type="OrthoDB" id="1633386at2"/>
<name>Q2CEC3_OCEGH</name>
<dbReference type="AlphaFoldDB" id="Q2CEC3"/>
<sequence>MSLADHLATGITSVCRCWRVTRRDGVALGFTDHDRDLVFDGLTFRADTGLSARESVRSTGLAVDNSEALGILSDDAVSAAAVSAADIEAGSYDGAEVEAWLVNWRAPEERRVRFRGHIGELRRGGGAFVAELRGLTDALNAPVGRAYGPRCDALLGDAACGVDLEALAETAVAGAVADGRVLRCADTGRAEGWYEGGRLEVTSGAAAGLAGIVKHDRIEAGERVLVLWEPIRAPVVAGDALRLLPGCDKAAGTCREKFHNFMNFRGFPHIPGEDWLAAVPRRDGDNDGGAR</sequence>
<organism evidence="2 3">
    <name type="scientific">Oceanicola granulosus (strain ATCC BAA-861 / DSM 15982 / KCTC 12143 / HTCC2516)</name>
    <dbReference type="NCBI Taxonomy" id="314256"/>
    <lineage>
        <taxon>Bacteria</taxon>
        <taxon>Pseudomonadati</taxon>
        <taxon>Pseudomonadota</taxon>
        <taxon>Alphaproteobacteria</taxon>
        <taxon>Rhodobacterales</taxon>
        <taxon>Roseobacteraceae</taxon>
        <taxon>Oceanicola</taxon>
    </lineage>
</organism>
<dbReference type="NCBIfam" id="TIGR02218">
    <property type="entry name" value="phg_TIGR02218"/>
    <property type="match status" value="1"/>
</dbReference>
<dbReference type="eggNOG" id="COG5449">
    <property type="taxonomic scope" value="Bacteria"/>
</dbReference>
<evidence type="ECO:0000259" key="1">
    <source>
        <dbReference type="Pfam" id="PF09356"/>
    </source>
</evidence>
<proteinExistence type="predicted"/>